<keyword evidence="1" id="KW-1133">Transmembrane helix</keyword>
<feature type="transmembrane region" description="Helical" evidence="1">
    <location>
        <begin position="30"/>
        <end position="50"/>
    </location>
</feature>
<keyword evidence="1" id="KW-0472">Membrane</keyword>
<keyword evidence="1" id="KW-0812">Transmembrane</keyword>
<dbReference type="EMBL" id="FUKP01000030">
    <property type="protein sequence ID" value="SJN23942.1"/>
    <property type="molecule type" value="Genomic_DNA"/>
</dbReference>
<evidence type="ECO:0000256" key="1">
    <source>
        <dbReference type="SAM" id="Phobius"/>
    </source>
</evidence>
<evidence type="ECO:0000313" key="2">
    <source>
        <dbReference type="EMBL" id="SJN23942.1"/>
    </source>
</evidence>
<accession>A0A1R4IVS8</accession>
<dbReference type="Proteomes" id="UP000196230">
    <property type="component" value="Unassembled WGS sequence"/>
</dbReference>
<organism evidence="2 3">
    <name type="scientific">Micrococcus lylae</name>
    <dbReference type="NCBI Taxonomy" id="1273"/>
    <lineage>
        <taxon>Bacteria</taxon>
        <taxon>Bacillati</taxon>
        <taxon>Actinomycetota</taxon>
        <taxon>Actinomycetes</taxon>
        <taxon>Micrococcales</taxon>
        <taxon>Micrococcaceae</taxon>
        <taxon>Micrococcus</taxon>
    </lineage>
</organism>
<name>A0A1R4IVS8_9MICC</name>
<gene>
    <name evidence="2" type="ORF">FM125_04875</name>
</gene>
<sequence length="102" mass="10925">MGMPSSQQHRPQSTGMAGMWDNGSHLYRRLVLTGSALFLVGIVLAVVGALTERLPLSWTALAILGAGVLCHLTAQTVRFRDAARNRAARDVARNGGARGSRR</sequence>
<proteinExistence type="predicted"/>
<protein>
    <submittedName>
        <fullName evidence="2">Uncharacterized protein</fullName>
    </submittedName>
</protein>
<feature type="transmembrane region" description="Helical" evidence="1">
    <location>
        <begin position="56"/>
        <end position="74"/>
    </location>
</feature>
<dbReference type="AlphaFoldDB" id="A0A1R4IVS8"/>
<evidence type="ECO:0000313" key="3">
    <source>
        <dbReference type="Proteomes" id="UP000196230"/>
    </source>
</evidence>
<reference evidence="2 3" key="1">
    <citation type="submission" date="2017-02" db="EMBL/GenBank/DDBJ databases">
        <authorList>
            <person name="Peterson S.W."/>
        </authorList>
    </citation>
    <scope>NUCLEOTIDE SEQUENCE [LARGE SCALE GENOMIC DNA]</scope>
    <source>
        <strain evidence="2 3">2B3F</strain>
    </source>
</reference>